<dbReference type="Pfam" id="PF03544">
    <property type="entry name" value="TonB_C"/>
    <property type="match status" value="1"/>
</dbReference>
<keyword evidence="8" id="KW-1133">Transmembrane helix</keyword>
<dbReference type="RefSeq" id="WP_016270448.1">
    <property type="nucleotide sequence ID" value="NZ_JNHM01000028.1"/>
</dbReference>
<keyword evidence="3" id="KW-0813">Transport</keyword>
<evidence type="ECO:0000256" key="6">
    <source>
        <dbReference type="ARBA" id="ARBA00022692"/>
    </source>
</evidence>
<protein>
    <submittedName>
        <fullName evidence="11">TonB family C-terminal domain protein</fullName>
    </submittedName>
</protein>
<evidence type="ECO:0000313" key="12">
    <source>
        <dbReference type="Proteomes" id="UP000027661"/>
    </source>
</evidence>
<comment type="similarity">
    <text evidence="2">Belongs to the TonB family.</text>
</comment>
<dbReference type="SUPFAM" id="SSF74653">
    <property type="entry name" value="TolA/TonB C-terminal domain"/>
    <property type="match status" value="1"/>
</dbReference>
<dbReference type="GO" id="GO:0098797">
    <property type="term" value="C:plasma membrane protein complex"/>
    <property type="evidence" value="ECO:0007669"/>
    <property type="project" value="TreeGrafter"/>
</dbReference>
<evidence type="ECO:0000256" key="1">
    <source>
        <dbReference type="ARBA" id="ARBA00004383"/>
    </source>
</evidence>
<evidence type="ECO:0000256" key="7">
    <source>
        <dbReference type="ARBA" id="ARBA00022927"/>
    </source>
</evidence>
<dbReference type="PATRIC" id="fig|1339352.3.peg.2250"/>
<dbReference type="GO" id="GO:0031992">
    <property type="term" value="F:energy transducer activity"/>
    <property type="evidence" value="ECO:0007669"/>
    <property type="project" value="TreeGrafter"/>
</dbReference>
<accession>A0A069SH87</accession>
<comment type="caution">
    <text evidence="11">The sequence shown here is derived from an EMBL/GenBank/DDBJ whole genome shotgun (WGS) entry which is preliminary data.</text>
</comment>
<dbReference type="FunFam" id="3.30.1150.10:FF:000002">
    <property type="entry name" value="Energy transducer TonB"/>
    <property type="match status" value="1"/>
</dbReference>
<dbReference type="InterPro" id="IPR006260">
    <property type="entry name" value="TonB/TolA_C"/>
</dbReference>
<dbReference type="GO" id="GO:0055085">
    <property type="term" value="P:transmembrane transport"/>
    <property type="evidence" value="ECO:0007669"/>
    <property type="project" value="InterPro"/>
</dbReference>
<reference evidence="11 12" key="1">
    <citation type="submission" date="2014-04" db="EMBL/GenBank/DDBJ databases">
        <authorList>
            <person name="Sears C."/>
            <person name="Carroll K."/>
            <person name="Sack B.R."/>
            <person name="Qadri F."/>
            <person name="Myers L.L."/>
            <person name="Chung G.-T."/>
            <person name="Escheverria P."/>
            <person name="Fraser C.M."/>
            <person name="Sadzewicz L."/>
            <person name="Shefchek K.A."/>
            <person name="Tallon L."/>
            <person name="Das S.P."/>
            <person name="Daugherty S."/>
            <person name="Mongodin E.F."/>
        </authorList>
    </citation>
    <scope>NUCLEOTIDE SEQUENCE [LARGE SCALE GENOMIC DNA]</scope>
    <source>
        <strain evidence="11 12">3975 RP4</strain>
    </source>
</reference>
<keyword evidence="4" id="KW-1003">Cell membrane</keyword>
<evidence type="ECO:0000256" key="4">
    <source>
        <dbReference type="ARBA" id="ARBA00022475"/>
    </source>
</evidence>
<dbReference type="EMBL" id="JNHM01000028">
    <property type="protein sequence ID" value="KDS53916.1"/>
    <property type="molecule type" value="Genomic_DNA"/>
</dbReference>
<dbReference type="InterPro" id="IPR037682">
    <property type="entry name" value="TonB_C"/>
</dbReference>
<dbReference type="Proteomes" id="UP000027661">
    <property type="component" value="Unassembled WGS sequence"/>
</dbReference>
<proteinExistence type="inferred from homology"/>
<feature type="domain" description="TonB C-terminal" evidence="10">
    <location>
        <begin position="67"/>
        <end position="157"/>
    </location>
</feature>
<evidence type="ECO:0000259" key="10">
    <source>
        <dbReference type="PROSITE" id="PS52015"/>
    </source>
</evidence>
<dbReference type="GO" id="GO:0015031">
    <property type="term" value="P:protein transport"/>
    <property type="evidence" value="ECO:0007669"/>
    <property type="project" value="UniProtKB-KW"/>
</dbReference>
<dbReference type="PROSITE" id="PS52015">
    <property type="entry name" value="TONB_CTD"/>
    <property type="match status" value="1"/>
</dbReference>
<organism evidence="11 12">
    <name type="scientific">Phocaeicola vulgatus str. 3975 RP4</name>
    <dbReference type="NCBI Taxonomy" id="1339352"/>
    <lineage>
        <taxon>Bacteria</taxon>
        <taxon>Pseudomonadati</taxon>
        <taxon>Bacteroidota</taxon>
        <taxon>Bacteroidia</taxon>
        <taxon>Bacteroidales</taxon>
        <taxon>Bacteroidaceae</taxon>
        <taxon>Phocaeicola</taxon>
    </lineage>
</organism>
<evidence type="ECO:0000256" key="2">
    <source>
        <dbReference type="ARBA" id="ARBA00006555"/>
    </source>
</evidence>
<dbReference type="PANTHER" id="PTHR33446">
    <property type="entry name" value="PROTEIN TONB-RELATED"/>
    <property type="match status" value="1"/>
</dbReference>
<evidence type="ECO:0000256" key="5">
    <source>
        <dbReference type="ARBA" id="ARBA00022519"/>
    </source>
</evidence>
<name>A0A069SH87_PHOVU</name>
<dbReference type="NCBIfam" id="TIGR01352">
    <property type="entry name" value="tonB_Cterm"/>
    <property type="match status" value="1"/>
</dbReference>
<gene>
    <name evidence="11" type="ORF">M099_2341</name>
</gene>
<evidence type="ECO:0000256" key="8">
    <source>
        <dbReference type="ARBA" id="ARBA00022989"/>
    </source>
</evidence>
<dbReference type="PANTHER" id="PTHR33446:SF2">
    <property type="entry name" value="PROTEIN TONB"/>
    <property type="match status" value="1"/>
</dbReference>
<dbReference type="Gene3D" id="3.30.1150.10">
    <property type="match status" value="1"/>
</dbReference>
<keyword evidence="9" id="KW-0472">Membrane</keyword>
<evidence type="ECO:0000313" key="11">
    <source>
        <dbReference type="EMBL" id="KDS53916.1"/>
    </source>
</evidence>
<keyword evidence="5" id="KW-0997">Cell inner membrane</keyword>
<dbReference type="InterPro" id="IPR051045">
    <property type="entry name" value="TonB-dependent_transducer"/>
</dbReference>
<evidence type="ECO:0000256" key="3">
    <source>
        <dbReference type="ARBA" id="ARBA00022448"/>
    </source>
</evidence>
<evidence type="ECO:0000256" key="9">
    <source>
        <dbReference type="ARBA" id="ARBA00023136"/>
    </source>
</evidence>
<sequence length="157" mass="17774">MKTKIWVGVLFYSFMGCANKAPKSNLTSKSIPKEPEGYGVRYIPVQEEPVEENTVYEVVEEMPEFPGGIDKLLQFINDNMKYPTKAQTEGMQGKVIVQFIIDEDGYIIEPNIVRSVESSLDNEALRLIKMLPQWKPGTLKGKAVKVKYTVPVAFKLK</sequence>
<comment type="subcellular location">
    <subcellularLocation>
        <location evidence="1">Cell inner membrane</location>
        <topology evidence="1">Single-pass membrane protein</topology>
        <orientation evidence="1">Periplasmic side</orientation>
    </subcellularLocation>
</comment>
<keyword evidence="6" id="KW-0812">Transmembrane</keyword>
<dbReference type="PROSITE" id="PS51257">
    <property type="entry name" value="PROKAR_LIPOPROTEIN"/>
    <property type="match status" value="1"/>
</dbReference>
<dbReference type="AlphaFoldDB" id="A0A069SH87"/>
<keyword evidence="7" id="KW-0653">Protein transport</keyword>